<dbReference type="PROSITE" id="PS50041">
    <property type="entry name" value="C_TYPE_LECTIN_2"/>
    <property type="match status" value="1"/>
</dbReference>
<dbReference type="InterPro" id="IPR001304">
    <property type="entry name" value="C-type_lectin-like"/>
</dbReference>
<feature type="domain" description="C-type lectin" evidence="2">
    <location>
        <begin position="245"/>
        <end position="371"/>
    </location>
</feature>
<comment type="caution">
    <text evidence="3">The sequence shown here is derived from an EMBL/GenBank/DDBJ whole genome shotgun (WGS) entry which is preliminary data.</text>
</comment>
<evidence type="ECO:0000313" key="4">
    <source>
        <dbReference type="Proteomes" id="UP000192578"/>
    </source>
</evidence>
<keyword evidence="4" id="KW-1185">Reference proteome</keyword>
<protein>
    <recommendedName>
        <fullName evidence="2">C-type lectin domain-containing protein</fullName>
    </recommendedName>
</protein>
<reference evidence="4" key="1">
    <citation type="submission" date="2017-01" db="EMBL/GenBank/DDBJ databases">
        <title>Comparative genomics of anhydrobiosis in the tardigrade Hypsibius dujardini.</title>
        <authorList>
            <person name="Yoshida Y."/>
            <person name="Koutsovoulos G."/>
            <person name="Laetsch D."/>
            <person name="Stevens L."/>
            <person name="Kumar S."/>
            <person name="Horikawa D."/>
            <person name="Ishino K."/>
            <person name="Komine S."/>
            <person name="Tomita M."/>
            <person name="Blaxter M."/>
            <person name="Arakawa K."/>
        </authorList>
    </citation>
    <scope>NUCLEOTIDE SEQUENCE [LARGE SCALE GENOMIC DNA]</scope>
    <source>
        <strain evidence="4">Z151</strain>
    </source>
</reference>
<dbReference type="InterPro" id="IPR016186">
    <property type="entry name" value="C-type_lectin-like/link_sf"/>
</dbReference>
<organism evidence="3 4">
    <name type="scientific">Hypsibius exemplaris</name>
    <name type="common">Freshwater tardigrade</name>
    <dbReference type="NCBI Taxonomy" id="2072580"/>
    <lineage>
        <taxon>Eukaryota</taxon>
        <taxon>Metazoa</taxon>
        <taxon>Ecdysozoa</taxon>
        <taxon>Tardigrada</taxon>
        <taxon>Eutardigrada</taxon>
        <taxon>Parachela</taxon>
        <taxon>Hypsibioidea</taxon>
        <taxon>Hypsibiidae</taxon>
        <taxon>Hypsibius</taxon>
    </lineage>
</organism>
<evidence type="ECO:0000259" key="2">
    <source>
        <dbReference type="PROSITE" id="PS50041"/>
    </source>
</evidence>
<gene>
    <name evidence="3" type="ORF">BV898_09031</name>
</gene>
<sequence>MGAKFLPLIATVLVSLRACNGLPVDLTLLQCPNESWTFHNSLCYFPAVDFVSSQDHARKQCFDMDSDLATITIGDSTVFSLAIDGVIHPDSRFWVEDPDEGTTNCTFVGLTFSGDTEYGTAPCDTQGFSYICVAEPDSVRQHINQPPMLMTDSPVNVLAAPSWTDMTVNVSSTPSMQDTRTKRNLQMGENNLVIQEGSPVITATVTSTPDSTGEVLAVGPPVLTAAMSAVSINVSCSAPWFMSPTKGSCYYVAPLFAAGNFFETSAFCMSLDGWMVEPSDGAEFAALHDIVAHHADWTDGPWIGMMRPSNDSRVVYLSSQRAPADTDYQTRLAAELQPSNATTSGLNCVGFSVDGDFGLWDCRAIGNPFCEKDLEYIVTVKDDASPNNASLVMS</sequence>
<dbReference type="EMBL" id="MTYJ01000069">
    <property type="protein sequence ID" value="OQV16859.1"/>
    <property type="molecule type" value="Genomic_DNA"/>
</dbReference>
<evidence type="ECO:0000313" key="3">
    <source>
        <dbReference type="EMBL" id="OQV16859.1"/>
    </source>
</evidence>
<dbReference type="Proteomes" id="UP000192578">
    <property type="component" value="Unassembled WGS sequence"/>
</dbReference>
<dbReference type="AlphaFoldDB" id="A0A1W0WNV3"/>
<dbReference type="Gene3D" id="3.10.100.10">
    <property type="entry name" value="Mannose-Binding Protein A, subunit A"/>
    <property type="match status" value="1"/>
</dbReference>
<keyword evidence="1" id="KW-0732">Signal</keyword>
<feature type="signal peptide" evidence="1">
    <location>
        <begin position="1"/>
        <end position="21"/>
    </location>
</feature>
<dbReference type="OrthoDB" id="10644425at2759"/>
<dbReference type="SUPFAM" id="SSF56436">
    <property type="entry name" value="C-type lectin-like"/>
    <property type="match status" value="2"/>
</dbReference>
<name>A0A1W0WNV3_HYPEX</name>
<dbReference type="InterPro" id="IPR016187">
    <property type="entry name" value="CTDL_fold"/>
</dbReference>
<proteinExistence type="predicted"/>
<accession>A0A1W0WNV3</accession>
<feature type="chain" id="PRO_5012529010" description="C-type lectin domain-containing protein" evidence="1">
    <location>
        <begin position="22"/>
        <end position="394"/>
    </location>
</feature>
<evidence type="ECO:0000256" key="1">
    <source>
        <dbReference type="SAM" id="SignalP"/>
    </source>
</evidence>